<name>A0A6J4HTU0_9ACTN</name>
<accession>A0A6J4HTU0</accession>
<keyword evidence="1" id="KW-0808">Transferase</keyword>
<protein>
    <recommendedName>
        <fullName evidence="6">SET domain-containing protein</fullName>
    </recommendedName>
</protein>
<gene>
    <name evidence="5" type="ORF">AVDCRST_MAG41-1072</name>
</gene>
<proteinExistence type="predicted"/>
<sequence length="170" mass="18886">MRNHGYPERAWFDPRLELRASPVHGRGVYATAPIPAGARLQVIGGTVVTTAEKAAGAVRLEPGRDYNEGQLDEDLWILSPVDEGLNYFFNHSCDPNSTGLVARRDIAAGEEVTMDYAIEIADDDYELAPCRCGTALCRGRVTGDDWRRPDLQARYGDEFFPFLRRRIAAG</sequence>
<organism evidence="5">
    <name type="scientific">uncultured Mycobacteriales bacterium</name>
    <dbReference type="NCBI Taxonomy" id="581187"/>
    <lineage>
        <taxon>Bacteria</taxon>
        <taxon>Bacillati</taxon>
        <taxon>Actinomycetota</taxon>
        <taxon>Actinomycetes</taxon>
        <taxon>Mycobacteriales</taxon>
        <taxon>environmental samples</taxon>
    </lineage>
</organism>
<dbReference type="SMART" id="SM00317">
    <property type="entry name" value="SET"/>
    <property type="match status" value="1"/>
</dbReference>
<keyword evidence="2" id="KW-0949">S-adenosyl-L-methionine</keyword>
<dbReference type="PROSITE" id="PS50280">
    <property type="entry name" value="SET"/>
    <property type="match status" value="1"/>
</dbReference>
<feature type="domain" description="SET" evidence="3">
    <location>
        <begin position="14"/>
        <end position="117"/>
    </location>
</feature>
<evidence type="ECO:0000259" key="4">
    <source>
        <dbReference type="PROSITE" id="PS50868"/>
    </source>
</evidence>
<dbReference type="SUPFAM" id="SSF82199">
    <property type="entry name" value="SET domain"/>
    <property type="match status" value="1"/>
</dbReference>
<dbReference type="GO" id="GO:0016740">
    <property type="term" value="F:transferase activity"/>
    <property type="evidence" value="ECO:0007669"/>
    <property type="project" value="UniProtKB-KW"/>
</dbReference>
<dbReference type="InterPro" id="IPR046341">
    <property type="entry name" value="SET_dom_sf"/>
</dbReference>
<evidence type="ECO:0000256" key="1">
    <source>
        <dbReference type="ARBA" id="ARBA00022679"/>
    </source>
</evidence>
<reference evidence="5" key="1">
    <citation type="submission" date="2020-02" db="EMBL/GenBank/DDBJ databases">
        <authorList>
            <person name="Meier V. D."/>
        </authorList>
    </citation>
    <scope>NUCLEOTIDE SEQUENCE</scope>
    <source>
        <strain evidence="5">AVDCRST_MAG41</strain>
    </source>
</reference>
<evidence type="ECO:0000313" key="5">
    <source>
        <dbReference type="EMBL" id="CAA9232723.1"/>
    </source>
</evidence>
<dbReference type="AlphaFoldDB" id="A0A6J4HTU0"/>
<dbReference type="Pfam" id="PF00856">
    <property type="entry name" value="SET"/>
    <property type="match status" value="1"/>
</dbReference>
<evidence type="ECO:0008006" key="6">
    <source>
        <dbReference type="Google" id="ProtNLM"/>
    </source>
</evidence>
<dbReference type="PROSITE" id="PS50868">
    <property type="entry name" value="POST_SET"/>
    <property type="match status" value="1"/>
</dbReference>
<dbReference type="InterPro" id="IPR001214">
    <property type="entry name" value="SET_dom"/>
</dbReference>
<feature type="domain" description="Post-SET" evidence="4">
    <location>
        <begin position="126"/>
        <end position="142"/>
    </location>
</feature>
<dbReference type="InterPro" id="IPR003616">
    <property type="entry name" value="Post-SET_dom"/>
</dbReference>
<dbReference type="EMBL" id="CADCTP010000102">
    <property type="protein sequence ID" value="CAA9232723.1"/>
    <property type="molecule type" value="Genomic_DNA"/>
</dbReference>
<dbReference type="Gene3D" id="2.170.270.10">
    <property type="entry name" value="SET domain"/>
    <property type="match status" value="1"/>
</dbReference>
<evidence type="ECO:0000259" key="3">
    <source>
        <dbReference type="PROSITE" id="PS50280"/>
    </source>
</evidence>
<evidence type="ECO:0000256" key="2">
    <source>
        <dbReference type="ARBA" id="ARBA00022691"/>
    </source>
</evidence>